<evidence type="ECO:0000256" key="4">
    <source>
        <dbReference type="ARBA" id="ARBA00023284"/>
    </source>
</evidence>
<evidence type="ECO:0000313" key="7">
    <source>
        <dbReference type="Proteomes" id="UP000712281"/>
    </source>
</evidence>
<keyword evidence="4" id="KW-0676">Redox-active center</keyword>
<comment type="caution">
    <text evidence="6">The sequence shown here is derived from an EMBL/GenBank/DDBJ whole genome shotgun (WGS) entry which is preliminary data.</text>
</comment>
<gene>
    <name evidence="6" type="ORF">F2Q68_00028519</name>
</gene>
<evidence type="ECO:0000256" key="2">
    <source>
        <dbReference type="ARBA" id="ARBA00007568"/>
    </source>
</evidence>
<evidence type="ECO:0000259" key="5">
    <source>
        <dbReference type="Pfam" id="PF00462"/>
    </source>
</evidence>
<dbReference type="EMBL" id="QGKW02001911">
    <property type="protein sequence ID" value="KAF2566380.1"/>
    <property type="molecule type" value="Genomic_DNA"/>
</dbReference>
<protein>
    <recommendedName>
        <fullName evidence="5">Glutaredoxin domain-containing protein</fullName>
    </recommendedName>
</protein>
<reference evidence="6" key="1">
    <citation type="submission" date="2019-12" db="EMBL/GenBank/DDBJ databases">
        <title>Genome sequencing and annotation of Brassica cretica.</title>
        <authorList>
            <person name="Studholme D.J."/>
            <person name="Sarris P.F."/>
        </authorList>
    </citation>
    <scope>NUCLEOTIDE SEQUENCE</scope>
    <source>
        <strain evidence="6">PFS-001/15</strain>
        <tissue evidence="6">Leaf</tissue>
    </source>
</reference>
<feature type="domain" description="Glutaredoxin" evidence="5">
    <location>
        <begin position="13"/>
        <end position="74"/>
    </location>
</feature>
<dbReference type="AlphaFoldDB" id="A0A8S9I9C2"/>
<dbReference type="Gene3D" id="3.40.30.10">
    <property type="entry name" value="Glutaredoxin"/>
    <property type="match status" value="1"/>
</dbReference>
<comment type="subcellular location">
    <subcellularLocation>
        <location evidence="1">Cytoplasm</location>
    </subcellularLocation>
</comment>
<dbReference type="PANTHER" id="PTHR10168">
    <property type="entry name" value="GLUTAREDOXIN"/>
    <property type="match status" value="1"/>
</dbReference>
<dbReference type="Pfam" id="PF00462">
    <property type="entry name" value="Glutaredoxin"/>
    <property type="match status" value="1"/>
</dbReference>
<organism evidence="6 7">
    <name type="scientific">Brassica cretica</name>
    <name type="common">Mustard</name>
    <dbReference type="NCBI Taxonomy" id="69181"/>
    <lineage>
        <taxon>Eukaryota</taxon>
        <taxon>Viridiplantae</taxon>
        <taxon>Streptophyta</taxon>
        <taxon>Embryophyta</taxon>
        <taxon>Tracheophyta</taxon>
        <taxon>Spermatophyta</taxon>
        <taxon>Magnoliopsida</taxon>
        <taxon>eudicotyledons</taxon>
        <taxon>Gunneridae</taxon>
        <taxon>Pentapetalae</taxon>
        <taxon>rosids</taxon>
        <taxon>malvids</taxon>
        <taxon>Brassicales</taxon>
        <taxon>Brassicaceae</taxon>
        <taxon>Brassiceae</taxon>
        <taxon>Brassica</taxon>
    </lineage>
</organism>
<dbReference type="GO" id="GO:0005737">
    <property type="term" value="C:cytoplasm"/>
    <property type="evidence" value="ECO:0007669"/>
    <property type="project" value="UniProtKB-SubCell"/>
</dbReference>
<evidence type="ECO:0000256" key="3">
    <source>
        <dbReference type="ARBA" id="ARBA00022490"/>
    </source>
</evidence>
<accession>A0A8S9I9C2</accession>
<dbReference type="NCBIfam" id="TIGR02189">
    <property type="entry name" value="GlrX-like_plant"/>
    <property type="match status" value="1"/>
</dbReference>
<name>A0A8S9I9C2_BRACR</name>
<keyword evidence="3" id="KW-0963">Cytoplasm</keyword>
<evidence type="ECO:0000313" key="6">
    <source>
        <dbReference type="EMBL" id="KAF2566380.1"/>
    </source>
</evidence>
<dbReference type="InterPro" id="IPR036249">
    <property type="entry name" value="Thioredoxin-like_sf"/>
</dbReference>
<dbReference type="InterPro" id="IPR011905">
    <property type="entry name" value="GlrX-like_pln_2"/>
</dbReference>
<comment type="similarity">
    <text evidence="2">Belongs to the glutaredoxin family. CC-type subfamily.</text>
</comment>
<dbReference type="InterPro" id="IPR002109">
    <property type="entry name" value="Glutaredoxin"/>
</dbReference>
<dbReference type="SUPFAM" id="SSF52833">
    <property type="entry name" value="Thioredoxin-like"/>
    <property type="match status" value="1"/>
</dbReference>
<dbReference type="PROSITE" id="PS51354">
    <property type="entry name" value="GLUTAREDOXIN_2"/>
    <property type="match status" value="1"/>
</dbReference>
<evidence type="ECO:0000256" key="1">
    <source>
        <dbReference type="ARBA" id="ARBA00004496"/>
    </source>
</evidence>
<dbReference type="Proteomes" id="UP000712281">
    <property type="component" value="Unassembled WGS sequence"/>
</dbReference>
<sequence>MDKVMRMSSEKGVVIFTKSSCCLCYTVQILFRDLRVQPTIHEIDNDPDCREIEKALLRIGCSTAVPAVFVGGKLTTRSSFKTNTLSLFLTISLNEKRSCGGSFVTPRLRDPREISANVRTCGISYGKWLVFSSL</sequence>
<proteinExistence type="inferred from homology"/>